<evidence type="ECO:0000313" key="2">
    <source>
        <dbReference type="EMBL" id="MBE6093110.1"/>
    </source>
</evidence>
<sequence length="127" mass="14083">MSEKMSYLEHAAVTVADIEWSQKFFAEVLGMTETRRKEKDGKLQQLWLKGGLQLVAAPDNPAAGRGHHLGIVVQDFAATLQEMLAYEGVHAMEGKPEKWVQLPDGLVLELFQEKPGAIEKVLAVDVK</sequence>
<proteinExistence type="predicted"/>
<dbReference type="Gene3D" id="3.10.180.10">
    <property type="entry name" value="2,3-Dihydroxybiphenyl 1,2-Dioxygenase, domain 1"/>
    <property type="match status" value="1"/>
</dbReference>
<dbReference type="SUPFAM" id="SSF54593">
    <property type="entry name" value="Glyoxalase/Bleomycin resistance protein/Dihydroxybiphenyl dioxygenase"/>
    <property type="match status" value="1"/>
</dbReference>
<comment type="caution">
    <text evidence="2">The sequence shown here is derived from an EMBL/GenBank/DDBJ whole genome shotgun (WGS) entry which is preliminary data.</text>
</comment>
<dbReference type="Proteomes" id="UP000761380">
    <property type="component" value="Unassembled WGS sequence"/>
</dbReference>
<evidence type="ECO:0000259" key="1">
    <source>
        <dbReference type="PROSITE" id="PS51819"/>
    </source>
</evidence>
<dbReference type="PROSITE" id="PS51819">
    <property type="entry name" value="VOC"/>
    <property type="match status" value="1"/>
</dbReference>
<name>A0A927ZV27_SELRU</name>
<dbReference type="Pfam" id="PF00903">
    <property type="entry name" value="Glyoxalase"/>
    <property type="match status" value="1"/>
</dbReference>
<organism evidence="2 3">
    <name type="scientific">Selenomonas ruminantium</name>
    <dbReference type="NCBI Taxonomy" id="971"/>
    <lineage>
        <taxon>Bacteria</taxon>
        <taxon>Bacillati</taxon>
        <taxon>Bacillota</taxon>
        <taxon>Negativicutes</taxon>
        <taxon>Selenomonadales</taxon>
        <taxon>Selenomonadaceae</taxon>
        <taxon>Selenomonas</taxon>
    </lineage>
</organism>
<evidence type="ECO:0000313" key="3">
    <source>
        <dbReference type="Proteomes" id="UP000761380"/>
    </source>
</evidence>
<dbReference type="CDD" id="cd06587">
    <property type="entry name" value="VOC"/>
    <property type="match status" value="1"/>
</dbReference>
<gene>
    <name evidence="2" type="ORF">E7201_08125</name>
</gene>
<dbReference type="AlphaFoldDB" id="A0A927ZV27"/>
<feature type="domain" description="VOC" evidence="1">
    <location>
        <begin position="7"/>
        <end position="125"/>
    </location>
</feature>
<dbReference type="EMBL" id="SVBY01000056">
    <property type="protein sequence ID" value="MBE6093110.1"/>
    <property type="molecule type" value="Genomic_DNA"/>
</dbReference>
<dbReference type="InterPro" id="IPR037523">
    <property type="entry name" value="VOC_core"/>
</dbReference>
<dbReference type="InterPro" id="IPR029068">
    <property type="entry name" value="Glyas_Bleomycin-R_OHBP_Dase"/>
</dbReference>
<dbReference type="InterPro" id="IPR004360">
    <property type="entry name" value="Glyas_Fos-R_dOase_dom"/>
</dbReference>
<accession>A0A927ZV27</accession>
<reference evidence="2" key="1">
    <citation type="submission" date="2019-04" db="EMBL/GenBank/DDBJ databases">
        <title>Evolution of Biomass-Degrading Anaerobic Consortia Revealed by Metagenomics.</title>
        <authorList>
            <person name="Peng X."/>
        </authorList>
    </citation>
    <scope>NUCLEOTIDE SEQUENCE</scope>
    <source>
        <strain evidence="2">SIG240</strain>
    </source>
</reference>
<protein>
    <submittedName>
        <fullName evidence="2">VOC family protein</fullName>
    </submittedName>
</protein>